<name>A0A346PIX9_9EURY</name>
<evidence type="ECO:0000313" key="2">
    <source>
        <dbReference type="EMBL" id="AXR83243.1"/>
    </source>
</evidence>
<proteinExistence type="predicted"/>
<dbReference type="KEGG" id="nag:AArcMg_3258"/>
<evidence type="ECO:0000313" key="3">
    <source>
        <dbReference type="Proteomes" id="UP000258613"/>
    </source>
</evidence>
<dbReference type="Proteomes" id="UP000258707">
    <property type="component" value="Chromosome"/>
</dbReference>
<keyword evidence="3" id="KW-1185">Reference proteome</keyword>
<dbReference type="EMBL" id="CP024047">
    <property type="protein sequence ID" value="AXR79474.1"/>
    <property type="molecule type" value="Genomic_DNA"/>
</dbReference>
<evidence type="ECO:0000313" key="4">
    <source>
        <dbReference type="Proteomes" id="UP000258707"/>
    </source>
</evidence>
<reference evidence="1" key="3">
    <citation type="journal article" date="2019" name="Int. J. Syst. Evol. Microbiol.">
        <title>Natronolimnobius sulfurireducens sp. nov. and Halalkaliarchaeum desulfuricum gen. nov., sp. nov., the first sulfur-respiring alkaliphilic haloarchaea from hypersaline alkaline lakes.</title>
        <authorList>
            <person name="Sorokin D.Y."/>
            <person name="Yakimov M."/>
            <person name="Messina E."/>
            <person name="Merkel A.Y."/>
            <person name="Bale N.J."/>
            <person name="Sinninghe Damste J.S."/>
        </authorList>
    </citation>
    <scope>NUCLEOTIDE SEQUENCE</scope>
    <source>
        <strain evidence="2">AArc-Mg</strain>
        <strain evidence="1">AArc1</strain>
    </source>
</reference>
<dbReference type="Proteomes" id="UP000258613">
    <property type="component" value="Chromosome"/>
</dbReference>
<sequence length="56" mass="6749">MPTSLLVRPTARPPRSRHAYRRYLSEREHSGEREREHVLEIPKPLWKRTSVEGRSR</sequence>
<evidence type="ECO:0000313" key="1">
    <source>
        <dbReference type="EMBL" id="AXR79474.1"/>
    </source>
</evidence>
<accession>A0A346PIX9</accession>
<dbReference type="EMBL" id="CP027033">
    <property type="protein sequence ID" value="AXR83243.1"/>
    <property type="molecule type" value="Genomic_DNA"/>
</dbReference>
<reference evidence="3" key="2">
    <citation type="submission" date="2018-02" db="EMBL/GenBank/DDBJ databases">
        <title>Phenotypic and genomic properties of facultatively anaerobic sulfur-reducing natronoarchaea from hypersaline soda lakes.</title>
        <authorList>
            <person name="Sorokin D.Y."/>
            <person name="Kublanov I.V."/>
            <person name="Roman P."/>
            <person name="Sinninghe Damste J.S."/>
            <person name="Golyshin P.N."/>
            <person name="Rojo D."/>
            <person name="Ciordia S."/>
            <person name="Mena M.D.C."/>
            <person name="Ferrer M."/>
            <person name="Messina E."/>
            <person name="Smedile F."/>
            <person name="La Spada G."/>
            <person name="La Cono V."/>
            <person name="Yakimov M.M."/>
        </authorList>
    </citation>
    <scope>NUCLEOTIDE SEQUENCE [LARGE SCALE GENOMIC DNA]</scope>
    <source>
        <strain evidence="3">AArc-Mg</strain>
    </source>
</reference>
<dbReference type="KEGG" id="nan:AArc1_3168"/>
<accession>A0A346PUP8</accession>
<gene>
    <name evidence="1" type="ORF">AArc1_3168</name>
    <name evidence="2" type="ORF">AArcMg_3258</name>
</gene>
<protein>
    <submittedName>
        <fullName evidence="1">Uncharacterized protein</fullName>
    </submittedName>
</protein>
<reference evidence="4" key="1">
    <citation type="submission" date="2017-10" db="EMBL/GenBank/DDBJ databases">
        <title>Phenotypic and genomic properties of facultatively anaerobic sulfur-reducing natronoarchaea from hypersaline soda lakes.</title>
        <authorList>
            <person name="Sorokin D.Y."/>
            <person name="Kublanov I.V."/>
            <person name="Roman P."/>
            <person name="Sinninghe Damste J.S."/>
            <person name="Golyshin P.N."/>
            <person name="Rojo D."/>
            <person name="Ciordia S."/>
            <person name="Mena Md.C."/>
            <person name="Ferrer M."/>
            <person name="Messina E."/>
            <person name="Smedile F."/>
            <person name="La Spada G."/>
            <person name="La Cono V."/>
            <person name="Yakimov M.M."/>
        </authorList>
    </citation>
    <scope>NUCLEOTIDE SEQUENCE [LARGE SCALE GENOMIC DNA]</scope>
    <source>
        <strain evidence="4">AArc1</strain>
    </source>
</reference>
<organism evidence="1 4">
    <name type="scientific">Natrarchaeobaculum sulfurireducens</name>
    <dbReference type="NCBI Taxonomy" id="2044521"/>
    <lineage>
        <taxon>Archaea</taxon>
        <taxon>Methanobacteriati</taxon>
        <taxon>Methanobacteriota</taxon>
        <taxon>Stenosarchaea group</taxon>
        <taxon>Halobacteria</taxon>
        <taxon>Halobacteriales</taxon>
        <taxon>Natrialbaceae</taxon>
        <taxon>Natrarchaeobaculum</taxon>
    </lineage>
</organism>
<dbReference type="AlphaFoldDB" id="A0A346PIX9"/>